<dbReference type="SMART" id="SM00421">
    <property type="entry name" value="HTH_LUXR"/>
    <property type="match status" value="1"/>
</dbReference>
<dbReference type="GO" id="GO:0003677">
    <property type="term" value="F:DNA binding"/>
    <property type="evidence" value="ECO:0007669"/>
    <property type="project" value="InterPro"/>
</dbReference>
<dbReference type="SUPFAM" id="SSF48452">
    <property type="entry name" value="TPR-like"/>
    <property type="match status" value="1"/>
</dbReference>
<evidence type="ECO:0000313" key="4">
    <source>
        <dbReference type="EMBL" id="SBV30564.1"/>
    </source>
</evidence>
<evidence type="ECO:0000313" key="5">
    <source>
        <dbReference type="Proteomes" id="UP000199393"/>
    </source>
</evidence>
<evidence type="ECO:0000256" key="2">
    <source>
        <dbReference type="ARBA" id="ARBA00022840"/>
    </source>
</evidence>
<evidence type="ECO:0000259" key="3">
    <source>
        <dbReference type="PROSITE" id="PS50043"/>
    </source>
</evidence>
<dbReference type="PROSITE" id="PS50043">
    <property type="entry name" value="HTH_LUXR_2"/>
    <property type="match status" value="1"/>
</dbReference>
<dbReference type="InterPro" id="IPR011990">
    <property type="entry name" value="TPR-like_helical_dom_sf"/>
</dbReference>
<dbReference type="InterPro" id="IPR027417">
    <property type="entry name" value="P-loop_NTPase"/>
</dbReference>
<dbReference type="CDD" id="cd06170">
    <property type="entry name" value="LuxR_C_like"/>
    <property type="match status" value="1"/>
</dbReference>
<proteinExistence type="predicted"/>
<keyword evidence="2" id="KW-0067">ATP-binding</keyword>
<keyword evidence="1" id="KW-0547">Nucleotide-binding</keyword>
<dbReference type="PANTHER" id="PTHR16305">
    <property type="entry name" value="TESTICULAR SOLUBLE ADENYLYL CYCLASE"/>
    <property type="match status" value="1"/>
</dbReference>
<dbReference type="InterPro" id="IPR041664">
    <property type="entry name" value="AAA_16"/>
</dbReference>
<feature type="domain" description="HTH luxR-type" evidence="3">
    <location>
        <begin position="873"/>
        <end position="938"/>
    </location>
</feature>
<dbReference type="PATRIC" id="fig|307121.4.peg.6277"/>
<keyword evidence="5" id="KW-1185">Reference proteome</keyword>
<accession>A0A1C3ND92</accession>
<dbReference type="PRINTS" id="PR00038">
    <property type="entry name" value="HTHLUXR"/>
</dbReference>
<dbReference type="SUPFAM" id="SSF46894">
    <property type="entry name" value="C-terminal effector domain of the bipartite response regulators"/>
    <property type="match status" value="1"/>
</dbReference>
<dbReference type="Proteomes" id="UP000199393">
    <property type="component" value="Chromosome I"/>
</dbReference>
<gene>
    <name evidence="4" type="ORF">GA0070620_6162</name>
</gene>
<dbReference type="SUPFAM" id="SSF52540">
    <property type="entry name" value="P-loop containing nucleoside triphosphate hydrolases"/>
    <property type="match status" value="1"/>
</dbReference>
<dbReference type="Gene3D" id="1.10.10.10">
    <property type="entry name" value="Winged helix-like DNA-binding domain superfamily/Winged helix DNA-binding domain"/>
    <property type="match status" value="1"/>
</dbReference>
<dbReference type="Gene3D" id="1.25.40.10">
    <property type="entry name" value="Tetratricopeptide repeat domain"/>
    <property type="match status" value="1"/>
</dbReference>
<dbReference type="Gene3D" id="3.40.50.300">
    <property type="entry name" value="P-loop containing nucleotide triphosphate hydrolases"/>
    <property type="match status" value="1"/>
</dbReference>
<organism evidence="4 5">
    <name type="scientific">Micromonospora krabiensis</name>
    <dbReference type="NCBI Taxonomy" id="307121"/>
    <lineage>
        <taxon>Bacteria</taxon>
        <taxon>Bacillati</taxon>
        <taxon>Actinomycetota</taxon>
        <taxon>Actinomycetes</taxon>
        <taxon>Micromonosporales</taxon>
        <taxon>Micromonosporaceae</taxon>
        <taxon>Micromonospora</taxon>
    </lineage>
</organism>
<dbReference type="GO" id="GO:0004016">
    <property type="term" value="F:adenylate cyclase activity"/>
    <property type="evidence" value="ECO:0007669"/>
    <property type="project" value="TreeGrafter"/>
</dbReference>
<evidence type="ECO:0000256" key="1">
    <source>
        <dbReference type="ARBA" id="ARBA00022741"/>
    </source>
</evidence>
<protein>
    <submittedName>
        <fullName evidence="4">Regulatory protein, luxR family</fullName>
    </submittedName>
</protein>
<dbReference type="EMBL" id="LT598496">
    <property type="protein sequence ID" value="SBV30564.1"/>
    <property type="molecule type" value="Genomic_DNA"/>
</dbReference>
<dbReference type="PANTHER" id="PTHR16305:SF35">
    <property type="entry name" value="TRANSCRIPTIONAL ACTIVATOR DOMAIN"/>
    <property type="match status" value="1"/>
</dbReference>
<dbReference type="AlphaFoldDB" id="A0A1C3ND92"/>
<sequence>MAGRAVPTRRTVLDPLYGRCQTDPVNGTAIGRDAVVDSVRRSLEDGRPVLVEGPAGIGKTVVLRSLLDAAARDGWLTLRCAPTESEQVLPFAALADLLAPLADRVSELSAPQRAALAGVLLSGEVTEPVDERAVGVATRALLDAAAADPARPRVLVAVDDAPWLDPPSERALRFALRRVVPRVAVLVTVRADRPADLPAPLGLEQEALGARLDRVVLGPLGVGALHHVLRVRTGTALPRPLLVRIAQESGGNPLLAVELARAVLRLPQLPGPGTDLPAAPSLRQLVADRLDTLPTATRHAIRLAALSGVPMLSGLARAGVSPADLDAAEEAGLVAVTGDVVGFAHPVYAAAVRAEVPPGVRHRLHRLLADTAADPDERARQLARCATAPDLAAAVEIAEAAARQRSRGAPETAAGLYDSAARLTPPDAAAEHARWRLAAAQCRFDSGDYPAAKAAAERAADELTGPARAEALLLRAIVAWSSDEPAEVAVAAAERALAVAPEGSTLAGRVHAHLGVFRDAPDPARWHAERAADLLAESPDDRPVHAAALLLLLFNEVRAGLPARTELLDRALATEGEEPSWLAGIVPAIWWKALDEHDRARERLHRMLDRAFARGDEPSQHELLCHLGETELFAGRWADAAAHLVTARELGEQYGADSAGVVWLDGLLLAHRGRLAEATRVAEEGLRRAAELDDAWRRRIHEQLAGYAALTGGRPADAARHYGALAGIADQLGLVEPLAQRFEPDWLEACVGAGDLATAEAVLDRLAVRHRRLPRPWTTLGLARSRVLLAGALGRDPTDELAELAAARAAVPPDVLPLDRARCLLVAGLAHRRARRRREAREALAGAAVEFDALGAQALAARARAEAERTGGRPAAPRQLTGTELEVARLAAAGRTNRVIADTLFISPKTVEANLARVYRKLGVTSRAELGAVMARGGGAGV</sequence>
<dbReference type="InterPro" id="IPR016032">
    <property type="entry name" value="Sig_transdc_resp-reg_C-effctor"/>
</dbReference>
<dbReference type="Pfam" id="PF13191">
    <property type="entry name" value="AAA_16"/>
    <property type="match status" value="1"/>
</dbReference>
<dbReference type="GO" id="GO:0005737">
    <property type="term" value="C:cytoplasm"/>
    <property type="evidence" value="ECO:0007669"/>
    <property type="project" value="TreeGrafter"/>
</dbReference>
<dbReference type="InterPro" id="IPR000792">
    <property type="entry name" value="Tscrpt_reg_LuxR_C"/>
</dbReference>
<dbReference type="GO" id="GO:0006355">
    <property type="term" value="P:regulation of DNA-templated transcription"/>
    <property type="evidence" value="ECO:0007669"/>
    <property type="project" value="InterPro"/>
</dbReference>
<name>A0A1C3ND92_9ACTN</name>
<reference evidence="5" key="1">
    <citation type="submission" date="2016-06" db="EMBL/GenBank/DDBJ databases">
        <authorList>
            <person name="Varghese N."/>
        </authorList>
    </citation>
    <scope>NUCLEOTIDE SEQUENCE [LARGE SCALE GENOMIC DNA]</scope>
    <source>
        <strain evidence="5">DSM 45344</strain>
    </source>
</reference>
<dbReference type="InterPro" id="IPR036388">
    <property type="entry name" value="WH-like_DNA-bd_sf"/>
</dbReference>
<dbReference type="Pfam" id="PF00196">
    <property type="entry name" value="GerE"/>
    <property type="match status" value="1"/>
</dbReference>
<dbReference type="GO" id="GO:0005524">
    <property type="term" value="F:ATP binding"/>
    <property type="evidence" value="ECO:0007669"/>
    <property type="project" value="UniProtKB-KW"/>
</dbReference>
<dbReference type="STRING" id="307121.GA0070620_6162"/>
<dbReference type="PROSITE" id="PS00622">
    <property type="entry name" value="HTH_LUXR_1"/>
    <property type="match status" value="1"/>
</dbReference>